<dbReference type="AlphaFoldDB" id="A0A2M9QAU7"/>
<dbReference type="Proteomes" id="UP000232101">
    <property type="component" value="Unassembled WGS sequence"/>
</dbReference>
<sequence>MIIKVKEEDFVFNCSSLSQRCFEPLINIYKRRMSEETNIDVKEHFYEELTEGQRALFIFYVYYSHISESLIEFYWWSAYFMAQSRKWAVLKTCFKYFHDEPFLLLLEKIEQELKQHNHPTTLDNFSITRDELIQNKELHASFESLYVIFENIYPATMEKINNFIEKNLQEFILIEN</sequence>
<evidence type="ECO:0000313" key="2">
    <source>
        <dbReference type="Proteomes" id="UP000232101"/>
    </source>
</evidence>
<evidence type="ECO:0000313" key="1">
    <source>
        <dbReference type="EMBL" id="PJO45188.1"/>
    </source>
</evidence>
<proteinExistence type="predicted"/>
<dbReference type="RefSeq" id="WP_100542129.1">
    <property type="nucleotide sequence ID" value="NZ_PHQY01000321.1"/>
</dbReference>
<name>A0A2M9QAU7_9BACI</name>
<protein>
    <submittedName>
        <fullName evidence="1">Uncharacterized protein</fullName>
    </submittedName>
</protein>
<organism evidence="1 2">
    <name type="scientific">Lysinibacillus xylanilyticus</name>
    <dbReference type="NCBI Taxonomy" id="582475"/>
    <lineage>
        <taxon>Bacteria</taxon>
        <taxon>Bacillati</taxon>
        <taxon>Bacillota</taxon>
        <taxon>Bacilli</taxon>
        <taxon>Bacillales</taxon>
        <taxon>Bacillaceae</taxon>
        <taxon>Lysinibacillus</taxon>
    </lineage>
</organism>
<dbReference type="EMBL" id="PHQY01000321">
    <property type="protein sequence ID" value="PJO45188.1"/>
    <property type="molecule type" value="Genomic_DNA"/>
</dbReference>
<gene>
    <name evidence="1" type="ORF">CWD94_03950</name>
</gene>
<accession>A0A2M9QAU7</accession>
<reference evidence="1 2" key="1">
    <citation type="submission" date="2017-11" db="EMBL/GenBank/DDBJ databases">
        <title>Bacterial isolate from king chilli rhizosphere.</title>
        <authorList>
            <person name="Takhelmayum P."/>
            <person name="Sarangthem I."/>
        </authorList>
    </citation>
    <scope>NUCLEOTIDE SEQUENCE [LARGE SCALE GENOMIC DNA]</scope>
    <source>
        <strain evidence="2">t26</strain>
    </source>
</reference>
<comment type="caution">
    <text evidence="1">The sequence shown here is derived from an EMBL/GenBank/DDBJ whole genome shotgun (WGS) entry which is preliminary data.</text>
</comment>